<organism evidence="2 3">
    <name type="scientific">Paxillus rubicundulus Ve08.2h10</name>
    <dbReference type="NCBI Taxonomy" id="930991"/>
    <lineage>
        <taxon>Eukaryota</taxon>
        <taxon>Fungi</taxon>
        <taxon>Dikarya</taxon>
        <taxon>Basidiomycota</taxon>
        <taxon>Agaricomycotina</taxon>
        <taxon>Agaricomycetes</taxon>
        <taxon>Agaricomycetidae</taxon>
        <taxon>Boletales</taxon>
        <taxon>Paxilineae</taxon>
        <taxon>Paxillaceae</taxon>
        <taxon>Paxillus</taxon>
    </lineage>
</organism>
<dbReference type="EMBL" id="KN825063">
    <property type="protein sequence ID" value="KIK95111.1"/>
    <property type="molecule type" value="Genomic_DNA"/>
</dbReference>
<name>A0A0D0DY42_9AGAM</name>
<evidence type="ECO:0000313" key="3">
    <source>
        <dbReference type="Proteomes" id="UP000054538"/>
    </source>
</evidence>
<reference evidence="2 3" key="1">
    <citation type="submission" date="2014-04" db="EMBL/GenBank/DDBJ databases">
        <authorList>
            <consortium name="DOE Joint Genome Institute"/>
            <person name="Kuo A."/>
            <person name="Kohler A."/>
            <person name="Jargeat P."/>
            <person name="Nagy L.G."/>
            <person name="Floudas D."/>
            <person name="Copeland A."/>
            <person name="Barry K.W."/>
            <person name="Cichocki N."/>
            <person name="Veneault-Fourrey C."/>
            <person name="LaButti K."/>
            <person name="Lindquist E.A."/>
            <person name="Lipzen A."/>
            <person name="Lundell T."/>
            <person name="Morin E."/>
            <person name="Murat C."/>
            <person name="Sun H."/>
            <person name="Tunlid A."/>
            <person name="Henrissat B."/>
            <person name="Grigoriev I.V."/>
            <person name="Hibbett D.S."/>
            <person name="Martin F."/>
            <person name="Nordberg H.P."/>
            <person name="Cantor M.N."/>
            <person name="Hua S.X."/>
        </authorList>
    </citation>
    <scope>NUCLEOTIDE SEQUENCE [LARGE SCALE GENOMIC DNA]</scope>
    <source>
        <strain evidence="2 3">Ve08.2h10</strain>
    </source>
</reference>
<protein>
    <submittedName>
        <fullName evidence="2">Uncharacterized protein</fullName>
    </submittedName>
</protein>
<evidence type="ECO:0000256" key="1">
    <source>
        <dbReference type="SAM" id="MobiDB-lite"/>
    </source>
</evidence>
<reference evidence="3" key="2">
    <citation type="submission" date="2015-01" db="EMBL/GenBank/DDBJ databases">
        <title>Evolutionary Origins and Diversification of the Mycorrhizal Mutualists.</title>
        <authorList>
            <consortium name="DOE Joint Genome Institute"/>
            <consortium name="Mycorrhizal Genomics Consortium"/>
            <person name="Kohler A."/>
            <person name="Kuo A."/>
            <person name="Nagy L.G."/>
            <person name="Floudas D."/>
            <person name="Copeland A."/>
            <person name="Barry K.W."/>
            <person name="Cichocki N."/>
            <person name="Veneault-Fourrey C."/>
            <person name="LaButti K."/>
            <person name="Lindquist E.A."/>
            <person name="Lipzen A."/>
            <person name="Lundell T."/>
            <person name="Morin E."/>
            <person name="Murat C."/>
            <person name="Riley R."/>
            <person name="Ohm R."/>
            <person name="Sun H."/>
            <person name="Tunlid A."/>
            <person name="Henrissat B."/>
            <person name="Grigoriev I.V."/>
            <person name="Hibbett D.S."/>
            <person name="Martin F."/>
        </authorList>
    </citation>
    <scope>NUCLEOTIDE SEQUENCE [LARGE SCALE GENOMIC DNA]</scope>
    <source>
        <strain evidence="3">Ve08.2h10</strain>
    </source>
</reference>
<keyword evidence="3" id="KW-1185">Reference proteome</keyword>
<feature type="compositionally biased region" description="Basic residues" evidence="1">
    <location>
        <begin position="50"/>
        <end position="63"/>
    </location>
</feature>
<dbReference type="InParanoid" id="A0A0D0DY42"/>
<sequence>MRHTHGGRWGDTERGHNLRGQRRRGERPQRQSTRMRSGTSTTSRPPPTRAHQHTHLTARRRCMKQAGTTRPEKGPCGVPLPLVGIGTLHDRRYREHVVLIYFWPWAFRCPSQCPARRTQTNDIRHT</sequence>
<proteinExistence type="predicted"/>
<dbReference type="Proteomes" id="UP000054538">
    <property type="component" value="Unassembled WGS sequence"/>
</dbReference>
<dbReference type="AlphaFoldDB" id="A0A0D0DY42"/>
<dbReference type="HOGENOM" id="CLU_1982279_0_0_1"/>
<feature type="region of interest" description="Disordered" evidence="1">
    <location>
        <begin position="1"/>
        <end position="80"/>
    </location>
</feature>
<accession>A0A0D0DY42</accession>
<feature type="compositionally biased region" description="Low complexity" evidence="1">
    <location>
        <begin position="30"/>
        <end position="43"/>
    </location>
</feature>
<gene>
    <name evidence="2" type="ORF">PAXRUDRAFT_407299</name>
</gene>
<evidence type="ECO:0000313" key="2">
    <source>
        <dbReference type="EMBL" id="KIK95111.1"/>
    </source>
</evidence>